<dbReference type="HAMAP" id="MF_00902">
    <property type="entry name" value="TatC"/>
    <property type="match status" value="1"/>
</dbReference>
<keyword evidence="3 5" id="KW-1133">Transmembrane helix</keyword>
<dbReference type="Proteomes" id="UP000248066">
    <property type="component" value="Unassembled WGS sequence"/>
</dbReference>
<feature type="transmembrane region" description="Helical" evidence="5">
    <location>
        <begin position="61"/>
        <end position="88"/>
    </location>
</feature>
<feature type="transmembrane region" description="Helical" evidence="5">
    <location>
        <begin position="109"/>
        <end position="131"/>
    </location>
</feature>
<dbReference type="GO" id="GO:0033281">
    <property type="term" value="C:TAT protein transport complex"/>
    <property type="evidence" value="ECO:0007669"/>
    <property type="project" value="UniProtKB-UniRule"/>
</dbReference>
<comment type="caution">
    <text evidence="6">The sequence shown here is derived from an EMBL/GenBank/DDBJ whole genome shotgun (WGS) entry which is preliminary data.</text>
</comment>
<keyword evidence="4 5" id="KW-0472">Membrane</keyword>
<dbReference type="GO" id="GO:0043953">
    <property type="term" value="P:protein transport by the Tat complex"/>
    <property type="evidence" value="ECO:0007669"/>
    <property type="project" value="UniProtKB-UniRule"/>
</dbReference>
<keyword evidence="5" id="KW-0653">Protein transport</keyword>
<dbReference type="InterPro" id="IPR002033">
    <property type="entry name" value="TatC"/>
</dbReference>
<keyword evidence="5" id="KW-0813">Transport</keyword>
<comment type="function">
    <text evidence="5">Part of the twin-arginine translocation (Tat) system that transports large folded proteins containing a characteristic twin-arginine motif in their signal peptide across membranes.</text>
</comment>
<dbReference type="PANTHER" id="PTHR30371:SF4">
    <property type="entry name" value="SEC-INDEPENDENT PROTEIN TRANSLOCASE PROTEIN TATCD"/>
    <property type="match status" value="1"/>
</dbReference>
<dbReference type="PANTHER" id="PTHR30371">
    <property type="entry name" value="SEC-INDEPENDENT PROTEIN TRANSLOCASE PROTEIN TATC"/>
    <property type="match status" value="1"/>
</dbReference>
<organism evidence="6 7">
    <name type="scientific">Alteribacter lacisalsi</name>
    <dbReference type="NCBI Taxonomy" id="2045244"/>
    <lineage>
        <taxon>Bacteria</taxon>
        <taxon>Bacillati</taxon>
        <taxon>Bacillota</taxon>
        <taxon>Bacilli</taxon>
        <taxon>Bacillales</taxon>
        <taxon>Bacillaceae</taxon>
        <taxon>Alteribacter</taxon>
    </lineage>
</organism>
<feature type="transmembrane region" description="Helical" evidence="5">
    <location>
        <begin position="188"/>
        <end position="203"/>
    </location>
</feature>
<evidence type="ECO:0000256" key="2">
    <source>
        <dbReference type="ARBA" id="ARBA00022692"/>
    </source>
</evidence>
<sequence>MVQQDMNMFDHLSELRKRIMIVVGSFILFFILSFVFVRDIYQWLIKDLDMELTVLGPLDVLWIFFSIAGVIAFAVTIPILLLQIWLFVRPGLTSSERKVTLMYIPASALLFMGGLAFGYFIVLPIVLNFLLTLSEGMFQTMFTPDRYFQFVLRMTVPFSLLFELPLVVMFLTSLGMITPYGLMKNRKYAYFAIVVVSVLVSPPDLISDILVIIPLIFLYEVSIMLSHAVYRRKLKRELQEKNRESI</sequence>
<dbReference type="Pfam" id="PF00902">
    <property type="entry name" value="TatC"/>
    <property type="match status" value="1"/>
</dbReference>
<name>A0A2W0HB10_9BACI</name>
<keyword evidence="7" id="KW-1185">Reference proteome</keyword>
<evidence type="ECO:0000256" key="1">
    <source>
        <dbReference type="ARBA" id="ARBA00004141"/>
    </source>
</evidence>
<feature type="transmembrane region" description="Helical" evidence="5">
    <location>
        <begin position="151"/>
        <end position="176"/>
    </location>
</feature>
<dbReference type="EMBL" id="PDOF01000001">
    <property type="protein sequence ID" value="PYZ98357.1"/>
    <property type="molecule type" value="Genomic_DNA"/>
</dbReference>
<comment type="similarity">
    <text evidence="5">Belongs to the TatC family.</text>
</comment>
<evidence type="ECO:0000313" key="7">
    <source>
        <dbReference type="Proteomes" id="UP000248066"/>
    </source>
</evidence>
<feature type="transmembrane region" description="Helical" evidence="5">
    <location>
        <begin position="21"/>
        <end position="41"/>
    </location>
</feature>
<dbReference type="NCBIfam" id="TIGR00945">
    <property type="entry name" value="tatC"/>
    <property type="match status" value="1"/>
</dbReference>
<dbReference type="OrthoDB" id="9777044at2"/>
<feature type="transmembrane region" description="Helical" evidence="5">
    <location>
        <begin position="209"/>
        <end position="230"/>
    </location>
</feature>
<dbReference type="PRINTS" id="PR01840">
    <property type="entry name" value="TATCFAMILY"/>
</dbReference>
<comment type="subunit">
    <text evidence="5">Forms a complex with TatA.</text>
</comment>
<keyword evidence="5" id="KW-1003">Cell membrane</keyword>
<dbReference type="GO" id="GO:0065002">
    <property type="term" value="P:intracellular protein transmembrane transport"/>
    <property type="evidence" value="ECO:0007669"/>
    <property type="project" value="TreeGrafter"/>
</dbReference>
<dbReference type="RefSeq" id="WP_110518230.1">
    <property type="nucleotide sequence ID" value="NZ_PDOF01000001.1"/>
</dbReference>
<dbReference type="GO" id="GO:0009977">
    <property type="term" value="F:proton motive force dependent protein transmembrane transporter activity"/>
    <property type="evidence" value="ECO:0007669"/>
    <property type="project" value="TreeGrafter"/>
</dbReference>
<gene>
    <name evidence="5 6" type="primary">tatC</name>
    <name evidence="6" type="ORF">CR205_07110</name>
</gene>
<protein>
    <recommendedName>
        <fullName evidence="5">Sec-independent protein translocase protein TatC</fullName>
    </recommendedName>
</protein>
<dbReference type="AlphaFoldDB" id="A0A2W0HB10"/>
<evidence type="ECO:0000256" key="5">
    <source>
        <dbReference type="HAMAP-Rule" id="MF_00902"/>
    </source>
</evidence>
<keyword evidence="2 5" id="KW-0812">Transmembrane</keyword>
<proteinExistence type="inferred from homology"/>
<accession>A0A2W0HB10</accession>
<keyword evidence="5" id="KW-0811">Translocation</keyword>
<reference evidence="6 7" key="1">
    <citation type="submission" date="2017-10" db="EMBL/GenBank/DDBJ databases">
        <title>Bacillus sp. nov., a halophilic bacterium isolated from a Yangshapao Lake.</title>
        <authorList>
            <person name="Wang H."/>
        </authorList>
    </citation>
    <scope>NUCLEOTIDE SEQUENCE [LARGE SCALE GENOMIC DNA]</scope>
    <source>
        <strain evidence="6 7">YSP-3</strain>
    </source>
</reference>
<evidence type="ECO:0000313" key="6">
    <source>
        <dbReference type="EMBL" id="PYZ98357.1"/>
    </source>
</evidence>
<evidence type="ECO:0000256" key="4">
    <source>
        <dbReference type="ARBA" id="ARBA00023136"/>
    </source>
</evidence>
<evidence type="ECO:0000256" key="3">
    <source>
        <dbReference type="ARBA" id="ARBA00022989"/>
    </source>
</evidence>
<comment type="subcellular location">
    <subcellularLocation>
        <location evidence="5">Cell membrane</location>
        <topology evidence="5">Multi-pass membrane protein</topology>
    </subcellularLocation>
    <subcellularLocation>
        <location evidence="1">Membrane</location>
        <topology evidence="1">Multi-pass membrane protein</topology>
    </subcellularLocation>
</comment>